<keyword evidence="1" id="KW-0067">ATP-binding</keyword>
<sequence>MTNYINHVLMDNNSIIAAYIPIDGEIDVLPLMGYLQNHEYVVVVPIVSKQDKVLKFQKWKSNDNIDLIPNIMIVPMISFDAKLNRLGFGKGYYDYTINFFRSNFQCQFVGAAYNIQYCDNIPINDYDQALDLIITENKIYSKKIEVC</sequence>
<feature type="binding site" evidence="1">
    <location>
        <position position="20"/>
    </location>
    <ligand>
        <name>substrate</name>
    </ligand>
</feature>
<keyword evidence="1" id="KW-0547">Nucleotide-binding</keyword>
<proteinExistence type="predicted"/>
<accession>A0A9Q9BS81</accession>
<evidence type="ECO:0000313" key="4">
    <source>
        <dbReference type="Proteomes" id="UP001059822"/>
    </source>
</evidence>
<feature type="binding site" evidence="1">
    <location>
        <position position="25"/>
    </location>
    <ligand>
        <name>substrate</name>
    </ligand>
</feature>
<evidence type="ECO:0000313" key="3">
    <source>
        <dbReference type="EMBL" id="UTO56282.1"/>
    </source>
</evidence>
<dbReference type="InterPro" id="IPR024185">
    <property type="entry name" value="FTHF_cligase-like_sf"/>
</dbReference>
<name>A0A9Q9BS81_9RICK</name>
<feature type="binding site" evidence="1">
    <location>
        <begin position="85"/>
        <end position="93"/>
    </location>
    <ligand>
        <name>ATP</name>
        <dbReference type="ChEBI" id="CHEBI:30616"/>
    </ligand>
</feature>
<reference evidence="2" key="1">
    <citation type="journal article" date="2022" name="Microorganisms">
        <title>Assembly and Comparison of Ca. Neoehrlichia mikurensis Genomes.</title>
        <authorList>
            <person name="Azagi T."/>
            <person name="Dirks R.P."/>
            <person name="Yebra-Pimentel E.S."/>
            <person name="Schaap P.J."/>
            <person name="Koehorst J.J."/>
            <person name="Esser H.J."/>
            <person name="Sprong H."/>
        </authorList>
    </citation>
    <scope>NUCLEOTIDE SEQUENCE</scope>
    <source>
        <strain evidence="3">18-2804</strain>
        <strain evidence="2">18-2837</strain>
    </source>
</reference>
<dbReference type="Gene3D" id="3.40.50.10420">
    <property type="entry name" value="NagB/RpiA/CoA transferase-like"/>
    <property type="match status" value="2"/>
</dbReference>
<evidence type="ECO:0000256" key="1">
    <source>
        <dbReference type="PIRSR" id="PIRSR006806-1"/>
    </source>
</evidence>
<dbReference type="RefSeq" id="WP_254815598.1">
    <property type="nucleotide sequence ID" value="NZ_CP089285.1"/>
</dbReference>
<dbReference type="InterPro" id="IPR037171">
    <property type="entry name" value="NagB/RpiA_transferase-like"/>
</dbReference>
<dbReference type="InterPro" id="IPR002698">
    <property type="entry name" value="FTHF_cligase"/>
</dbReference>
<dbReference type="EMBL" id="CP089286">
    <property type="protein sequence ID" value="UTO55362.1"/>
    <property type="molecule type" value="Genomic_DNA"/>
</dbReference>
<dbReference type="AlphaFoldDB" id="A0A9Q9BS81"/>
<dbReference type="PANTHER" id="PTHR23407">
    <property type="entry name" value="ATPASE INHIBITOR/5-FORMYLTETRAHYDROFOLATE CYCLO-LIGASE"/>
    <property type="match status" value="1"/>
</dbReference>
<dbReference type="Pfam" id="PF01812">
    <property type="entry name" value="5-FTHF_cyc-lig"/>
    <property type="match status" value="1"/>
</dbReference>
<evidence type="ECO:0000313" key="5">
    <source>
        <dbReference type="Proteomes" id="UP001059985"/>
    </source>
</evidence>
<dbReference type="EMBL" id="CP089285">
    <property type="protein sequence ID" value="UTO56282.1"/>
    <property type="molecule type" value="Genomic_DNA"/>
</dbReference>
<keyword evidence="5" id="KW-1185">Reference proteome</keyword>
<dbReference type="GO" id="GO:0035999">
    <property type="term" value="P:tetrahydrofolate interconversion"/>
    <property type="evidence" value="ECO:0007669"/>
    <property type="project" value="TreeGrafter"/>
</dbReference>
<protein>
    <submittedName>
        <fullName evidence="2">5-formyltetrahydrofolate cyclo-ligase</fullName>
    </submittedName>
</protein>
<dbReference type="PIRSF" id="PIRSF006806">
    <property type="entry name" value="FTHF_cligase"/>
    <property type="match status" value="1"/>
</dbReference>
<dbReference type="PANTHER" id="PTHR23407:SF11">
    <property type="entry name" value="CHROMOSOME UNDETERMINED SCAFFOLD_24, WHOLE GENOME SHOTGUN SEQUENCE"/>
    <property type="match status" value="1"/>
</dbReference>
<dbReference type="GO" id="GO:0009396">
    <property type="term" value="P:folic acid-containing compound biosynthetic process"/>
    <property type="evidence" value="ECO:0007669"/>
    <property type="project" value="TreeGrafter"/>
</dbReference>
<dbReference type="Proteomes" id="UP001059822">
    <property type="component" value="Chromosome"/>
</dbReference>
<organism evidence="2 4">
    <name type="scientific">Neoehrlichia mikurensis</name>
    <dbReference type="NCBI Taxonomy" id="89586"/>
    <lineage>
        <taxon>Bacteria</taxon>
        <taxon>Pseudomonadati</taxon>
        <taxon>Pseudomonadota</taxon>
        <taxon>Alphaproteobacteria</taxon>
        <taxon>Rickettsiales</taxon>
        <taxon>Anaplasmataceae</taxon>
        <taxon>Candidatus Neoehrlichia</taxon>
    </lineage>
</organism>
<gene>
    <name evidence="3" type="ORF">LUA81_04205</name>
    <name evidence="2" type="ORF">LUA82_04250</name>
</gene>
<dbReference type="GO" id="GO:0030272">
    <property type="term" value="F:5-formyltetrahydrofolate cyclo-ligase activity"/>
    <property type="evidence" value="ECO:0007669"/>
    <property type="project" value="TreeGrafter"/>
</dbReference>
<dbReference type="SUPFAM" id="SSF100950">
    <property type="entry name" value="NagB/RpiA/CoA transferase-like"/>
    <property type="match status" value="1"/>
</dbReference>
<dbReference type="Proteomes" id="UP001059985">
    <property type="component" value="Chromosome"/>
</dbReference>
<evidence type="ECO:0000313" key="2">
    <source>
        <dbReference type="EMBL" id="UTO55362.1"/>
    </source>
</evidence>
<dbReference type="GO" id="GO:0005524">
    <property type="term" value="F:ATP binding"/>
    <property type="evidence" value="ECO:0007669"/>
    <property type="project" value="UniProtKB-KW"/>
</dbReference>